<sequence>MAFRSPTADTAYRHALRLDDRTRALTDRFGWSVLLVDGGSAVGREFARGHRPAPADLVRFATVPDADGPGLTRRLGLDAHVPCLVICADVESRRVHVLPLADRTADEAHRRAQDWVEGFHEANHELLARWAGVEREARELVDVVSGPLWARRIRSTERSRDQRVLRKLAALTTSPPNDLAGVDAVLADPTDLPWGLVDALREIRGRIAGLDADLAARERMAGTAAELAAATDRQDVRRVLASLTADATARHALAPDTAAALTATRAALTRDDARDSRRWREENGPLFALPVFVAARHSWHWIAEQGRRWRETARHHRQRDFALFSGVLAAQPLEDPDAVADAVLTALAAHHGVTDEEEWTAAAVGFRAYLVETVGRLREAAPEGFTLVGHCLPNHPPPVRPLDEEERGLRDGLASRLARDAAARGAADDRREALAEVPALAEWFRAEPAARLEAGAPVPELADRSLVEALARLAGVLDGYEEAVRSVVHPHEADPAVIAVECPVGVAEAAGVVVGDSAVDRLREQVARTLAGHREAAGALPGS</sequence>
<evidence type="ECO:0000313" key="1">
    <source>
        <dbReference type="EMBL" id="MFC6094879.1"/>
    </source>
</evidence>
<protein>
    <submittedName>
        <fullName evidence="1">Uncharacterized protein</fullName>
    </submittedName>
</protein>
<accession>A0ABW1PHQ4</accession>
<evidence type="ECO:0000313" key="2">
    <source>
        <dbReference type="Proteomes" id="UP001596220"/>
    </source>
</evidence>
<proteinExistence type="predicted"/>
<organism evidence="1 2">
    <name type="scientific">Saccharothrix lopnurensis</name>
    <dbReference type="NCBI Taxonomy" id="1670621"/>
    <lineage>
        <taxon>Bacteria</taxon>
        <taxon>Bacillati</taxon>
        <taxon>Actinomycetota</taxon>
        <taxon>Actinomycetes</taxon>
        <taxon>Pseudonocardiales</taxon>
        <taxon>Pseudonocardiaceae</taxon>
        <taxon>Saccharothrix</taxon>
    </lineage>
</organism>
<keyword evidence="2" id="KW-1185">Reference proteome</keyword>
<reference evidence="2" key="1">
    <citation type="journal article" date="2019" name="Int. J. Syst. Evol. Microbiol.">
        <title>The Global Catalogue of Microorganisms (GCM) 10K type strain sequencing project: providing services to taxonomists for standard genome sequencing and annotation.</title>
        <authorList>
            <consortium name="The Broad Institute Genomics Platform"/>
            <consortium name="The Broad Institute Genome Sequencing Center for Infectious Disease"/>
            <person name="Wu L."/>
            <person name="Ma J."/>
        </authorList>
    </citation>
    <scope>NUCLEOTIDE SEQUENCE [LARGE SCALE GENOMIC DNA]</scope>
    <source>
        <strain evidence="2">CGMCC 4.7246</strain>
    </source>
</reference>
<gene>
    <name evidence="1" type="ORF">ACFP3R_36930</name>
</gene>
<comment type="caution">
    <text evidence="1">The sequence shown here is derived from an EMBL/GenBank/DDBJ whole genome shotgun (WGS) entry which is preliminary data.</text>
</comment>
<name>A0ABW1PHQ4_9PSEU</name>
<dbReference type="EMBL" id="JBHSQO010000080">
    <property type="protein sequence ID" value="MFC6094879.1"/>
    <property type="molecule type" value="Genomic_DNA"/>
</dbReference>
<dbReference type="RefSeq" id="WP_380643566.1">
    <property type="nucleotide sequence ID" value="NZ_JBHSQO010000080.1"/>
</dbReference>
<dbReference type="Proteomes" id="UP001596220">
    <property type="component" value="Unassembled WGS sequence"/>
</dbReference>